<dbReference type="AlphaFoldDB" id="A0A9W9H6A1"/>
<evidence type="ECO:0000313" key="4">
    <source>
        <dbReference type="Proteomes" id="UP001149079"/>
    </source>
</evidence>
<feature type="region of interest" description="Disordered" evidence="2">
    <location>
        <begin position="1"/>
        <end position="52"/>
    </location>
</feature>
<feature type="coiled-coil region" evidence="1">
    <location>
        <begin position="128"/>
        <end position="169"/>
    </location>
</feature>
<name>A0A9W9H6A1_9EURO</name>
<organism evidence="3 4">
    <name type="scientific">Penicillium bovifimosum</name>
    <dbReference type="NCBI Taxonomy" id="126998"/>
    <lineage>
        <taxon>Eukaryota</taxon>
        <taxon>Fungi</taxon>
        <taxon>Dikarya</taxon>
        <taxon>Ascomycota</taxon>
        <taxon>Pezizomycotina</taxon>
        <taxon>Eurotiomycetes</taxon>
        <taxon>Eurotiomycetidae</taxon>
        <taxon>Eurotiales</taxon>
        <taxon>Aspergillaceae</taxon>
        <taxon>Penicillium</taxon>
    </lineage>
</organism>
<comment type="caution">
    <text evidence="3">The sequence shown here is derived from an EMBL/GenBank/DDBJ whole genome shotgun (WGS) entry which is preliminary data.</text>
</comment>
<dbReference type="Proteomes" id="UP001149079">
    <property type="component" value="Unassembled WGS sequence"/>
</dbReference>
<proteinExistence type="predicted"/>
<keyword evidence="1" id="KW-0175">Coiled coil</keyword>
<protein>
    <submittedName>
        <fullName evidence="3">Uncharacterized protein</fullName>
    </submittedName>
</protein>
<dbReference type="OrthoDB" id="4258705at2759"/>
<reference evidence="3" key="2">
    <citation type="journal article" date="2023" name="IMA Fungus">
        <title>Comparative genomic study of the Penicillium genus elucidates a diverse pangenome and 15 lateral gene transfer events.</title>
        <authorList>
            <person name="Petersen C."/>
            <person name="Sorensen T."/>
            <person name="Nielsen M.R."/>
            <person name="Sondergaard T.E."/>
            <person name="Sorensen J.L."/>
            <person name="Fitzpatrick D.A."/>
            <person name="Frisvad J.C."/>
            <person name="Nielsen K.L."/>
        </authorList>
    </citation>
    <scope>NUCLEOTIDE SEQUENCE</scope>
    <source>
        <strain evidence="3">IBT 22155</strain>
    </source>
</reference>
<gene>
    <name evidence="3" type="ORF">N7515_004059</name>
</gene>
<evidence type="ECO:0000256" key="2">
    <source>
        <dbReference type="SAM" id="MobiDB-lite"/>
    </source>
</evidence>
<evidence type="ECO:0000256" key="1">
    <source>
        <dbReference type="SAM" id="Coils"/>
    </source>
</evidence>
<accession>A0A9W9H6A1</accession>
<reference evidence="3" key="1">
    <citation type="submission" date="2022-11" db="EMBL/GenBank/DDBJ databases">
        <authorList>
            <person name="Petersen C."/>
        </authorList>
    </citation>
    <scope>NUCLEOTIDE SEQUENCE</scope>
    <source>
        <strain evidence="3">IBT 22155</strain>
    </source>
</reference>
<dbReference type="EMBL" id="JAPQKL010000003">
    <property type="protein sequence ID" value="KAJ5139211.1"/>
    <property type="molecule type" value="Genomic_DNA"/>
</dbReference>
<dbReference type="RefSeq" id="XP_056523860.1">
    <property type="nucleotide sequence ID" value="XM_056664803.1"/>
</dbReference>
<keyword evidence="4" id="KW-1185">Reference proteome</keyword>
<sequence length="256" mass="28631">MPKAATTSRNPLVPSQRAVRRSTGAERSLPQPIGTLPGSEAGGLEPTSQRPMNIREVPVRTNFYASRTLNQDDRDENFELVHANCKKTIENAVAINRQLTARFNEKRREIAANAQRFSRERSEMMTKIQQYSLEIQKQSGEVQRLNGEVTRLETLLETANSNARNLLSRSDLQQTLEDIHTAGHSFMSHLKTRMNENEIKMDENGNAQNFSQLPGIDVTGDWPDTEAFDVINDSGAFAEMPATMFPASDQDGVPSI</sequence>
<dbReference type="GeneID" id="81403973"/>
<evidence type="ECO:0000313" key="3">
    <source>
        <dbReference type="EMBL" id="KAJ5139211.1"/>
    </source>
</evidence>
<feature type="compositionally biased region" description="Polar residues" evidence="2">
    <location>
        <begin position="1"/>
        <end position="10"/>
    </location>
</feature>